<comment type="caution">
    <text evidence="8">The sequence shown here is derived from an EMBL/GenBank/DDBJ whole genome shotgun (WGS) entry which is preliminary data.</text>
</comment>
<reference evidence="8" key="1">
    <citation type="submission" date="2023-08" db="EMBL/GenBank/DDBJ databases">
        <authorList>
            <person name="Audoor S."/>
            <person name="Bilcke G."/>
        </authorList>
    </citation>
    <scope>NUCLEOTIDE SEQUENCE</scope>
</reference>
<dbReference type="GO" id="GO:0030166">
    <property type="term" value="P:proteoglycan biosynthetic process"/>
    <property type="evidence" value="ECO:0007669"/>
    <property type="project" value="TreeGrafter"/>
</dbReference>
<keyword evidence="2 6" id="KW-0479">Metal-binding</keyword>
<dbReference type="Gene3D" id="2.120.10.100">
    <property type="entry name" value="Apyrase"/>
    <property type="match status" value="1"/>
</dbReference>
<evidence type="ECO:0000313" key="8">
    <source>
        <dbReference type="EMBL" id="CAJ1945597.1"/>
    </source>
</evidence>
<feature type="binding site" evidence="6">
    <location>
        <position position="246"/>
    </location>
    <ligand>
        <name>Ca(2+)</name>
        <dbReference type="ChEBI" id="CHEBI:29108"/>
    </ligand>
</feature>
<sequence length="462" mass="52254">MELRRKSSSPSLSYSTGDLPKVGIVRRAPSSLQDHHDELPLGATVVEAFSHHGPKKWEKQSKGFLASVAFLVFLTIMTSGNARKPRLRGGKAPFSTLSPDGHQYSFGGAKRPGYFYPKDAILSSNEFLFAAVTDQDTASRDPSATLEKPRFKAILLPGILKRDKQTDMYTIEFRKEREIITKHNEAGRGAEYSDLQLFDNRLLTFDDRTGTVVEILNADDGMSSTVSPRFVFTEGYGHSDKGMKWEWATVKDGELVMGSIGKELTNKDLTFKSQAGMWVVAMNSMGQTRRIDWTEEYNFVRLQLFADLPGYVVHEAVHWSDHLNKWVFLPRRISQQPYSPRTDEKLGSNKVLLVDEGFTTSTTVEVNFETYKEEGGGYHGFSAFSFVPDTKDRHVLAIRSVEEGCYTDNFEDCSFRTYFCVFDIITGELLMDEVLYDAPLKFEGLEFVDMYAAPPPSIREYL</sequence>
<dbReference type="EMBL" id="CAKOGP040001446">
    <property type="protein sequence ID" value="CAJ1945597.1"/>
    <property type="molecule type" value="Genomic_DNA"/>
</dbReference>
<gene>
    <name evidence="8" type="ORF">CYCCA115_LOCUS9741</name>
</gene>
<keyword evidence="9" id="KW-1185">Reference proteome</keyword>
<feature type="transmembrane region" description="Helical" evidence="7">
    <location>
        <begin position="64"/>
        <end position="82"/>
    </location>
</feature>
<dbReference type="SUPFAM" id="SSF101887">
    <property type="entry name" value="Apyrase"/>
    <property type="match status" value="1"/>
</dbReference>
<keyword evidence="3" id="KW-0378">Hydrolase</keyword>
<evidence type="ECO:0000256" key="6">
    <source>
        <dbReference type="PIRSR" id="PIRSR609283-1"/>
    </source>
</evidence>
<feature type="binding site" evidence="6">
    <location>
        <position position="443"/>
    </location>
    <ligand>
        <name>Ca(2+)</name>
        <dbReference type="ChEBI" id="CHEBI:29108"/>
    </ligand>
</feature>
<dbReference type="AlphaFoldDB" id="A0AAD2FJW9"/>
<evidence type="ECO:0000313" key="9">
    <source>
        <dbReference type="Proteomes" id="UP001295423"/>
    </source>
</evidence>
<feature type="binding site" evidence="6">
    <location>
        <position position="193"/>
    </location>
    <ligand>
        <name>Ca(2+)</name>
        <dbReference type="ChEBI" id="CHEBI:29108"/>
    </ligand>
</feature>
<evidence type="ECO:0000256" key="3">
    <source>
        <dbReference type="ARBA" id="ARBA00022801"/>
    </source>
</evidence>
<evidence type="ECO:0000256" key="7">
    <source>
        <dbReference type="SAM" id="Phobius"/>
    </source>
</evidence>
<accession>A0AAD2FJW9</accession>
<evidence type="ECO:0000256" key="2">
    <source>
        <dbReference type="ARBA" id="ARBA00022723"/>
    </source>
</evidence>
<evidence type="ECO:0000256" key="5">
    <source>
        <dbReference type="ARBA" id="ARBA00025738"/>
    </source>
</evidence>
<dbReference type="PANTHER" id="PTHR13023">
    <property type="entry name" value="APYRASE"/>
    <property type="match status" value="1"/>
</dbReference>
<dbReference type="Pfam" id="PF06079">
    <property type="entry name" value="Apyrase"/>
    <property type="match status" value="1"/>
</dbReference>
<dbReference type="GO" id="GO:0004382">
    <property type="term" value="F:GDP phosphatase activity"/>
    <property type="evidence" value="ECO:0007669"/>
    <property type="project" value="TreeGrafter"/>
</dbReference>
<evidence type="ECO:0008006" key="10">
    <source>
        <dbReference type="Google" id="ProtNLM"/>
    </source>
</evidence>
<name>A0AAD2FJW9_9STRA</name>
<comment type="similarity">
    <text evidence="5">Belongs to the apyrase family.</text>
</comment>
<keyword evidence="4 6" id="KW-0106">Calcium</keyword>
<evidence type="ECO:0000256" key="4">
    <source>
        <dbReference type="ARBA" id="ARBA00022837"/>
    </source>
</evidence>
<organism evidence="8 9">
    <name type="scientific">Cylindrotheca closterium</name>
    <dbReference type="NCBI Taxonomy" id="2856"/>
    <lineage>
        <taxon>Eukaryota</taxon>
        <taxon>Sar</taxon>
        <taxon>Stramenopiles</taxon>
        <taxon>Ochrophyta</taxon>
        <taxon>Bacillariophyta</taxon>
        <taxon>Bacillariophyceae</taxon>
        <taxon>Bacillariophycidae</taxon>
        <taxon>Bacillariales</taxon>
        <taxon>Bacillariaceae</taxon>
        <taxon>Cylindrotheca</taxon>
    </lineage>
</organism>
<dbReference type="GO" id="GO:0005509">
    <property type="term" value="F:calcium ion binding"/>
    <property type="evidence" value="ECO:0007669"/>
    <property type="project" value="InterPro"/>
</dbReference>
<dbReference type="InterPro" id="IPR009283">
    <property type="entry name" value="Apyrase"/>
</dbReference>
<dbReference type="PANTHER" id="PTHR13023:SF3">
    <property type="entry name" value="SOLUBLE CALCIUM-ACTIVATED NUCLEOTIDASE 1"/>
    <property type="match status" value="1"/>
</dbReference>
<comment type="cofactor">
    <cofactor evidence="1 6">
        <name>Ca(2+)</name>
        <dbReference type="ChEBI" id="CHEBI:29108"/>
    </cofactor>
</comment>
<proteinExistence type="inferred from homology"/>
<dbReference type="Proteomes" id="UP001295423">
    <property type="component" value="Unassembled WGS sequence"/>
</dbReference>
<evidence type="ECO:0000256" key="1">
    <source>
        <dbReference type="ARBA" id="ARBA00001913"/>
    </source>
</evidence>
<feature type="binding site" evidence="6">
    <location>
        <position position="194"/>
    </location>
    <ligand>
        <name>Ca(2+)</name>
        <dbReference type="ChEBI" id="CHEBI:29108"/>
    </ligand>
</feature>
<keyword evidence="7" id="KW-0472">Membrane</keyword>
<keyword evidence="7" id="KW-0812">Transmembrane</keyword>
<protein>
    <recommendedName>
        <fullName evidence="10">Apyrase</fullName>
    </recommendedName>
</protein>
<dbReference type="InterPro" id="IPR036258">
    <property type="entry name" value="Apyrase_sf"/>
</dbReference>
<feature type="binding site" evidence="6">
    <location>
        <position position="382"/>
    </location>
    <ligand>
        <name>Ca(2+)</name>
        <dbReference type="ChEBI" id="CHEBI:29108"/>
    </ligand>
</feature>
<feature type="binding site" evidence="6">
    <location>
        <position position="315"/>
    </location>
    <ligand>
        <name>Ca(2+)</name>
        <dbReference type="ChEBI" id="CHEBI:29108"/>
    </ligand>
</feature>
<keyword evidence="7" id="KW-1133">Transmembrane helix</keyword>
<dbReference type="GO" id="GO:0045134">
    <property type="term" value="F:UDP phosphatase activity"/>
    <property type="evidence" value="ECO:0007669"/>
    <property type="project" value="TreeGrafter"/>
</dbReference>